<evidence type="ECO:0008006" key="3">
    <source>
        <dbReference type="Google" id="ProtNLM"/>
    </source>
</evidence>
<dbReference type="EMBL" id="CP039268">
    <property type="protein sequence ID" value="QGU31701.1"/>
    <property type="molecule type" value="Genomic_DNA"/>
</dbReference>
<accession>A0A6I6DW55</accession>
<organism evidence="1 2">
    <name type="scientific">Thermochromatium tepidum ATCC 43061</name>
    <dbReference type="NCBI Taxonomy" id="316276"/>
    <lineage>
        <taxon>Bacteria</taxon>
        <taxon>Pseudomonadati</taxon>
        <taxon>Pseudomonadota</taxon>
        <taxon>Gammaproteobacteria</taxon>
        <taxon>Chromatiales</taxon>
        <taxon>Chromatiaceae</taxon>
        <taxon>Thermochromatium</taxon>
    </lineage>
</organism>
<dbReference type="Proteomes" id="UP000426424">
    <property type="component" value="Chromosome"/>
</dbReference>
<dbReference type="KEGG" id="ttp:E6P07_01040"/>
<dbReference type="InterPro" id="IPR006597">
    <property type="entry name" value="Sel1-like"/>
</dbReference>
<proteinExistence type="predicted"/>
<sequence length="197" mass="21266">MYYISLNTAAALTGLTKRTLWRYIDSGRLSALSPSQPGAKTQIPLQDVLDLSGLAIAPEHYPTLVDADRGDPIAQCDLGILLLSAQRPTDAIPWFQRSANAFYPDAMCRLGRAYLAGEGVEYNPELGLRWIKGAARKGHPLAQSLYAFLRGPTGQELLCAQGPSALTALNQALDDIERQTLLNALNAFESMKAPPGA</sequence>
<protein>
    <recommendedName>
        <fullName evidence="3">Sel1 repeat family protein</fullName>
    </recommendedName>
</protein>
<dbReference type="Pfam" id="PF08238">
    <property type="entry name" value="Sel1"/>
    <property type="match status" value="1"/>
</dbReference>
<dbReference type="OrthoDB" id="9792653at2"/>
<dbReference type="SUPFAM" id="SSF81901">
    <property type="entry name" value="HCP-like"/>
    <property type="match status" value="1"/>
</dbReference>
<keyword evidence="2" id="KW-1185">Reference proteome</keyword>
<dbReference type="Gene3D" id="1.25.40.10">
    <property type="entry name" value="Tetratricopeptide repeat domain"/>
    <property type="match status" value="1"/>
</dbReference>
<evidence type="ECO:0000313" key="1">
    <source>
        <dbReference type="EMBL" id="QGU31701.1"/>
    </source>
</evidence>
<evidence type="ECO:0000313" key="2">
    <source>
        <dbReference type="Proteomes" id="UP000426424"/>
    </source>
</evidence>
<dbReference type="RefSeq" id="WP_153973900.1">
    <property type="nucleotide sequence ID" value="NZ_CP039268.1"/>
</dbReference>
<dbReference type="SMART" id="SM00671">
    <property type="entry name" value="SEL1"/>
    <property type="match status" value="2"/>
</dbReference>
<reference evidence="1 2" key="1">
    <citation type="submission" date="2019-12" db="EMBL/GenBank/DDBJ databases">
        <title>The complete genome of the thermophilic, anoxygenic phototrophic gammaproteobacterium Thermochromatium tepidum.</title>
        <authorList>
            <person name="Sattley W.M."/>
            <person name="Swingley W.D."/>
            <person name="Burchell B.M."/>
            <person name="Gurbani S.A."/>
            <person name="Kujawa C.M."/>
            <person name="Nuccio D.A."/>
            <person name="Schladweiler J."/>
            <person name="Shaffer K.N."/>
            <person name="Stokes L.M."/>
            <person name="Touchman J.W."/>
            <person name="Blankenship R.E."/>
            <person name="Madigan M.T."/>
        </authorList>
    </citation>
    <scope>NUCLEOTIDE SEQUENCE [LARGE SCALE GENOMIC DNA]</scope>
    <source>
        <strain evidence="1 2">ATCC 43061</strain>
    </source>
</reference>
<dbReference type="AlphaFoldDB" id="A0A6I6DW55"/>
<dbReference type="InterPro" id="IPR011990">
    <property type="entry name" value="TPR-like_helical_dom_sf"/>
</dbReference>
<gene>
    <name evidence="1" type="ORF">E6P07_01040</name>
</gene>
<name>A0A6I6DW55_THETI</name>